<dbReference type="SUPFAM" id="SSF81383">
    <property type="entry name" value="F-box domain"/>
    <property type="match status" value="1"/>
</dbReference>
<protein>
    <submittedName>
        <fullName evidence="3">F-box/kelch-repeat protein At5g02980</fullName>
    </submittedName>
</protein>
<gene>
    <name evidence="3" type="primary">LOC104709970</name>
</gene>
<dbReference type="Proteomes" id="UP000694864">
    <property type="component" value="Chromosome 8"/>
</dbReference>
<name>A0ABM0TDL4_CAMSA</name>
<reference evidence="2" key="1">
    <citation type="journal article" date="2014" name="Nat. Commun.">
        <title>The emerging biofuel crop Camelina sativa retains a highly undifferentiated hexaploid genome structure.</title>
        <authorList>
            <person name="Kagale S."/>
            <person name="Koh C."/>
            <person name="Nixon J."/>
            <person name="Bollina V."/>
            <person name="Clarke W.E."/>
            <person name="Tuteja R."/>
            <person name="Spillane C."/>
            <person name="Robinson S.J."/>
            <person name="Links M.G."/>
            <person name="Clarke C."/>
            <person name="Higgins E.E."/>
            <person name="Huebert T."/>
            <person name="Sharpe A.G."/>
            <person name="Parkin I.A."/>
        </authorList>
    </citation>
    <scope>NUCLEOTIDE SEQUENCE [LARGE SCALE GENOMIC DNA]</scope>
    <source>
        <strain evidence="2">cv. DH55</strain>
    </source>
</reference>
<dbReference type="Pfam" id="PF25210">
    <property type="entry name" value="Kelch_FKB95"/>
    <property type="match status" value="1"/>
</dbReference>
<evidence type="ECO:0000313" key="3">
    <source>
        <dbReference type="RefSeq" id="XP_010424803.2"/>
    </source>
</evidence>
<proteinExistence type="predicted"/>
<organism evidence="2 3">
    <name type="scientific">Camelina sativa</name>
    <name type="common">False flax</name>
    <name type="synonym">Myagrum sativum</name>
    <dbReference type="NCBI Taxonomy" id="90675"/>
    <lineage>
        <taxon>Eukaryota</taxon>
        <taxon>Viridiplantae</taxon>
        <taxon>Streptophyta</taxon>
        <taxon>Embryophyta</taxon>
        <taxon>Tracheophyta</taxon>
        <taxon>Spermatophyta</taxon>
        <taxon>Magnoliopsida</taxon>
        <taxon>eudicotyledons</taxon>
        <taxon>Gunneridae</taxon>
        <taxon>Pentapetalae</taxon>
        <taxon>rosids</taxon>
        <taxon>malvids</taxon>
        <taxon>Brassicales</taxon>
        <taxon>Brassicaceae</taxon>
        <taxon>Camelineae</taxon>
        <taxon>Camelina</taxon>
    </lineage>
</organism>
<evidence type="ECO:0000313" key="2">
    <source>
        <dbReference type="Proteomes" id="UP000694864"/>
    </source>
</evidence>
<dbReference type="CDD" id="cd22152">
    <property type="entry name" value="F-box_AtAFR-like"/>
    <property type="match status" value="1"/>
</dbReference>
<dbReference type="Pfam" id="PF00646">
    <property type="entry name" value="F-box"/>
    <property type="match status" value="1"/>
</dbReference>
<dbReference type="PANTHER" id="PTHR24414">
    <property type="entry name" value="F-BOX/KELCH-REPEAT PROTEIN SKIP4"/>
    <property type="match status" value="1"/>
</dbReference>
<dbReference type="InterPro" id="IPR006652">
    <property type="entry name" value="Kelch_1"/>
</dbReference>
<sequence>MKTEEMKEASESSPHPPPCTSFASLPYDIILNCLARVSRFHYPTLSLVSKEFQSLLASRELYATRFRIGKTESFLYICLNLTKDNPKPSWFRLNHIPKQERLIPIPLFPHQHPNSSTVVSSGSDIYIIGGLVWGDISKRVSIFDCRSHQWRRLPTKMCLPRASAAAHVTDGMIYVTGGSKYNSNETLGEVYDPKTQTWEPVLLTTPLDLTTQACRKVYDMHGVKMNICFVEIDNFMCQTSVSKGKLKWRHDPMRSDDFGWTIIKGLEQLSSKYFTNVEKSGRGRRVTVWWRSVVVFHRQDHGYWCKEYKTEIWCAEISYERRGLQELWGSVEWLKNVFTIDGCDSPKKFVLDSAIVRGM</sequence>
<dbReference type="InterPro" id="IPR036047">
    <property type="entry name" value="F-box-like_dom_sf"/>
</dbReference>
<dbReference type="PANTHER" id="PTHR24414:SF127">
    <property type="entry name" value="F-BOX ASSOCIATED DOMAIN-CONTAINING PROTEIN"/>
    <property type="match status" value="1"/>
</dbReference>
<dbReference type="InterPro" id="IPR057499">
    <property type="entry name" value="Kelch_FKB95"/>
</dbReference>
<evidence type="ECO:0000259" key="1">
    <source>
        <dbReference type="PROSITE" id="PS50181"/>
    </source>
</evidence>
<dbReference type="InterPro" id="IPR001810">
    <property type="entry name" value="F-box_dom"/>
</dbReference>
<dbReference type="GeneID" id="104709970"/>
<dbReference type="InterPro" id="IPR050354">
    <property type="entry name" value="F-box/kelch-repeat_ARATH"/>
</dbReference>
<dbReference type="PROSITE" id="PS50181">
    <property type="entry name" value="FBOX"/>
    <property type="match status" value="1"/>
</dbReference>
<dbReference type="RefSeq" id="XP_010424803.2">
    <property type="nucleotide sequence ID" value="XM_010426501.2"/>
</dbReference>
<dbReference type="SMART" id="SM00612">
    <property type="entry name" value="Kelch"/>
    <property type="match status" value="2"/>
</dbReference>
<accession>A0ABM0TDL4</accession>
<reference evidence="3" key="2">
    <citation type="submission" date="2025-08" db="UniProtKB">
        <authorList>
            <consortium name="RefSeq"/>
        </authorList>
    </citation>
    <scope>IDENTIFICATION</scope>
    <source>
        <tissue evidence="3">Leaf</tissue>
    </source>
</reference>
<dbReference type="SMART" id="SM00256">
    <property type="entry name" value="FBOX"/>
    <property type="match status" value="1"/>
</dbReference>
<feature type="domain" description="F-box" evidence="1">
    <location>
        <begin position="19"/>
        <end position="65"/>
    </location>
</feature>
<dbReference type="SUPFAM" id="SSF117281">
    <property type="entry name" value="Kelch motif"/>
    <property type="match status" value="1"/>
</dbReference>
<dbReference type="InterPro" id="IPR015915">
    <property type="entry name" value="Kelch-typ_b-propeller"/>
</dbReference>
<keyword evidence="2" id="KW-1185">Reference proteome</keyword>
<dbReference type="Gene3D" id="2.120.10.80">
    <property type="entry name" value="Kelch-type beta propeller"/>
    <property type="match status" value="1"/>
</dbReference>